<dbReference type="InterPro" id="IPR041667">
    <property type="entry name" value="Cupin_8"/>
</dbReference>
<reference evidence="3 4" key="1">
    <citation type="submission" date="2015-01" db="EMBL/GenBank/DDBJ databases">
        <title>The Genome Sequence of Ochroconis gallopava CBS43764.</title>
        <authorList>
            <consortium name="The Broad Institute Genomics Platform"/>
            <person name="Cuomo C."/>
            <person name="de Hoog S."/>
            <person name="Gorbushina A."/>
            <person name="Stielow B."/>
            <person name="Teixiera M."/>
            <person name="Abouelleil A."/>
            <person name="Chapman S.B."/>
            <person name="Priest M."/>
            <person name="Young S.K."/>
            <person name="Wortman J."/>
            <person name="Nusbaum C."/>
            <person name="Birren B."/>
        </authorList>
    </citation>
    <scope>NUCLEOTIDE SEQUENCE [LARGE SCALE GENOMIC DNA]</scope>
    <source>
        <strain evidence="3 4">CBS 43764</strain>
    </source>
</reference>
<dbReference type="AlphaFoldDB" id="A0A0D1XXI2"/>
<dbReference type="OrthoDB" id="47172at2759"/>
<dbReference type="InParanoid" id="A0A0D1XXI2"/>
<protein>
    <recommendedName>
        <fullName evidence="2">JmjC domain-containing protein</fullName>
    </recommendedName>
</protein>
<name>A0A0D1XXI2_9PEZI</name>
<feature type="region of interest" description="Disordered" evidence="1">
    <location>
        <begin position="314"/>
        <end position="334"/>
    </location>
</feature>
<dbReference type="Gene3D" id="2.60.120.650">
    <property type="entry name" value="Cupin"/>
    <property type="match status" value="1"/>
</dbReference>
<accession>A0A0D1XXI2</accession>
<dbReference type="PANTHER" id="PTHR12461:SF101">
    <property type="entry name" value="TRNA WYBUTOSINE-SYNTHESIZING PROTEIN 4"/>
    <property type="match status" value="1"/>
</dbReference>
<dbReference type="SUPFAM" id="SSF51197">
    <property type="entry name" value="Clavaminate synthase-like"/>
    <property type="match status" value="1"/>
</dbReference>
<dbReference type="STRING" id="253628.A0A0D1XXI2"/>
<organism evidence="3 4">
    <name type="scientific">Verruconis gallopava</name>
    <dbReference type="NCBI Taxonomy" id="253628"/>
    <lineage>
        <taxon>Eukaryota</taxon>
        <taxon>Fungi</taxon>
        <taxon>Dikarya</taxon>
        <taxon>Ascomycota</taxon>
        <taxon>Pezizomycotina</taxon>
        <taxon>Dothideomycetes</taxon>
        <taxon>Pleosporomycetidae</taxon>
        <taxon>Venturiales</taxon>
        <taxon>Sympoventuriaceae</taxon>
        <taxon>Verruconis</taxon>
    </lineage>
</organism>
<dbReference type="HOGENOM" id="CLU_016785_0_1_1"/>
<sequence length="486" mass="55592">MELTECRSTLQRKISEILVQKYDPDDPILECGPAPLSIIKHRADDVLSLAHEKLHAFPYREVPECWRRLYTDAALWKILALESDDWLSDVVKLLDMAIILTGAPRRYEAIQSLFHWLQQVSQPKIDRYEYIEPTQVSARPAEEEEASGFRKRRKIEHAISVSFPQARISQLELLEPMERLSIASLPAFQLRINQDHDRNNKQGPVPFIITGALVPWPAISEEDRKWSNPQHLLARTLGGRRLVPVELGRSYTDEDWGQKIMPFGEFLVSHMLQDPQTSLLERKTGYLAQHDLFAQIPELRADIAIPDFCYATVPEPQRAEKSDDGSREEADGDDDALDRNIMLNVWIGPAHTISPLHTDPHHNILAQVFGSKYVRLYPPCQTENLYPRSKEGDVDMSNTSEVDVDMAMKVLEGRSLEPACNDLNRQAAPTDQAIEKEVFARTFPKFADANYVEGILGQGECLFIPRGWWHYVRSLSPSCSVSFWWD</sequence>
<dbReference type="RefSeq" id="XP_016217335.1">
    <property type="nucleotide sequence ID" value="XM_016354323.1"/>
</dbReference>
<dbReference type="Proteomes" id="UP000053259">
    <property type="component" value="Unassembled WGS sequence"/>
</dbReference>
<dbReference type="SMART" id="SM00558">
    <property type="entry name" value="JmjC"/>
    <property type="match status" value="1"/>
</dbReference>
<gene>
    <name evidence="3" type="ORF">PV09_01434</name>
</gene>
<dbReference type="Pfam" id="PF13621">
    <property type="entry name" value="Cupin_8"/>
    <property type="match status" value="1"/>
</dbReference>
<proteinExistence type="predicted"/>
<evidence type="ECO:0000313" key="4">
    <source>
        <dbReference type="Proteomes" id="UP000053259"/>
    </source>
</evidence>
<dbReference type="InterPro" id="IPR003347">
    <property type="entry name" value="JmjC_dom"/>
</dbReference>
<dbReference type="PANTHER" id="PTHR12461">
    <property type="entry name" value="HYPOXIA-INDUCIBLE FACTOR 1 ALPHA INHIBITOR-RELATED"/>
    <property type="match status" value="1"/>
</dbReference>
<evidence type="ECO:0000256" key="1">
    <source>
        <dbReference type="SAM" id="MobiDB-lite"/>
    </source>
</evidence>
<dbReference type="PROSITE" id="PS51184">
    <property type="entry name" value="JMJC"/>
    <property type="match status" value="1"/>
</dbReference>
<evidence type="ECO:0000313" key="3">
    <source>
        <dbReference type="EMBL" id="KIW07466.1"/>
    </source>
</evidence>
<dbReference type="VEuPathDB" id="FungiDB:PV09_01434"/>
<feature type="compositionally biased region" description="Basic and acidic residues" evidence="1">
    <location>
        <begin position="317"/>
        <end position="329"/>
    </location>
</feature>
<keyword evidence="4" id="KW-1185">Reference proteome</keyword>
<evidence type="ECO:0000259" key="2">
    <source>
        <dbReference type="PROSITE" id="PS51184"/>
    </source>
</evidence>
<feature type="domain" description="JmjC" evidence="2">
    <location>
        <begin position="285"/>
        <end position="486"/>
    </location>
</feature>
<dbReference type="GeneID" id="27309407"/>
<dbReference type="EMBL" id="KN847532">
    <property type="protein sequence ID" value="KIW07466.1"/>
    <property type="molecule type" value="Genomic_DNA"/>
</dbReference>